<accession>A0ACC2JTK2</accession>
<name>A0ACC2JTK2_9PEZI</name>
<dbReference type="EMBL" id="JAPUUL010000412">
    <property type="protein sequence ID" value="KAJ8130836.1"/>
    <property type="molecule type" value="Genomic_DNA"/>
</dbReference>
<evidence type="ECO:0000313" key="1">
    <source>
        <dbReference type="EMBL" id="KAJ8130836.1"/>
    </source>
</evidence>
<gene>
    <name evidence="1" type="ORF">O1611_g2792</name>
</gene>
<dbReference type="Proteomes" id="UP001153332">
    <property type="component" value="Unassembled WGS sequence"/>
</dbReference>
<keyword evidence="2" id="KW-1185">Reference proteome</keyword>
<evidence type="ECO:0000313" key="2">
    <source>
        <dbReference type="Proteomes" id="UP001153332"/>
    </source>
</evidence>
<comment type="caution">
    <text evidence="1">The sequence shown here is derived from an EMBL/GenBank/DDBJ whole genome shotgun (WGS) entry which is preliminary data.</text>
</comment>
<reference evidence="1" key="1">
    <citation type="submission" date="2022-12" db="EMBL/GenBank/DDBJ databases">
        <title>Genome Sequence of Lasiodiplodia mahajangana.</title>
        <authorList>
            <person name="Buettner E."/>
        </authorList>
    </citation>
    <scope>NUCLEOTIDE SEQUENCE</scope>
    <source>
        <strain evidence="1">VT137</strain>
    </source>
</reference>
<proteinExistence type="predicted"/>
<protein>
    <submittedName>
        <fullName evidence="1">Uncharacterized protein</fullName>
    </submittedName>
</protein>
<sequence>MNASAFLPLAFLFNPFAGFTSAKATTYDTNGFSNPVVGPSTGGGSICISGDITVSLNTPGTKLLYKAPEDQMAVTESIVEMFQVDSTFAANATAGGPSVISGEYSIFVKLCLPSDPEKLAKIKTLRRRGYGSRLRDPLLRSVGCWEIRPP</sequence>
<organism evidence="1 2">
    <name type="scientific">Lasiodiplodia mahajangana</name>
    <dbReference type="NCBI Taxonomy" id="1108764"/>
    <lineage>
        <taxon>Eukaryota</taxon>
        <taxon>Fungi</taxon>
        <taxon>Dikarya</taxon>
        <taxon>Ascomycota</taxon>
        <taxon>Pezizomycotina</taxon>
        <taxon>Dothideomycetes</taxon>
        <taxon>Dothideomycetes incertae sedis</taxon>
        <taxon>Botryosphaeriales</taxon>
        <taxon>Botryosphaeriaceae</taxon>
        <taxon>Lasiodiplodia</taxon>
    </lineage>
</organism>